<dbReference type="AlphaFoldDB" id="A0AAE1UF10"/>
<reference evidence="1" key="1">
    <citation type="submission" date="2023-11" db="EMBL/GenBank/DDBJ databases">
        <title>Genome assemblies of two species of porcelain crab, Petrolisthes cinctipes and Petrolisthes manimaculis (Anomura: Porcellanidae).</title>
        <authorList>
            <person name="Angst P."/>
        </authorList>
    </citation>
    <scope>NUCLEOTIDE SEQUENCE</scope>
    <source>
        <strain evidence="1">PB745_02</strain>
        <tissue evidence="1">Gill</tissue>
    </source>
</reference>
<evidence type="ECO:0000313" key="2">
    <source>
        <dbReference type="Proteomes" id="UP001292094"/>
    </source>
</evidence>
<evidence type="ECO:0000313" key="1">
    <source>
        <dbReference type="EMBL" id="KAK4321948.1"/>
    </source>
</evidence>
<name>A0AAE1UF10_9EUCA</name>
<protein>
    <submittedName>
        <fullName evidence="1">Uncharacterized protein</fullName>
    </submittedName>
</protein>
<keyword evidence="2" id="KW-1185">Reference proteome</keyword>
<proteinExistence type="predicted"/>
<organism evidence="1 2">
    <name type="scientific">Petrolisthes manimaculis</name>
    <dbReference type="NCBI Taxonomy" id="1843537"/>
    <lineage>
        <taxon>Eukaryota</taxon>
        <taxon>Metazoa</taxon>
        <taxon>Ecdysozoa</taxon>
        <taxon>Arthropoda</taxon>
        <taxon>Crustacea</taxon>
        <taxon>Multicrustacea</taxon>
        <taxon>Malacostraca</taxon>
        <taxon>Eumalacostraca</taxon>
        <taxon>Eucarida</taxon>
        <taxon>Decapoda</taxon>
        <taxon>Pleocyemata</taxon>
        <taxon>Anomura</taxon>
        <taxon>Galatheoidea</taxon>
        <taxon>Porcellanidae</taxon>
        <taxon>Petrolisthes</taxon>
    </lineage>
</organism>
<comment type="caution">
    <text evidence="1">The sequence shown here is derived from an EMBL/GenBank/DDBJ whole genome shotgun (WGS) entry which is preliminary data.</text>
</comment>
<dbReference type="EMBL" id="JAWZYT010000551">
    <property type="protein sequence ID" value="KAK4321948.1"/>
    <property type="molecule type" value="Genomic_DNA"/>
</dbReference>
<gene>
    <name evidence="1" type="ORF">Pmani_007280</name>
</gene>
<dbReference type="Proteomes" id="UP001292094">
    <property type="component" value="Unassembled WGS sequence"/>
</dbReference>
<accession>A0AAE1UF10</accession>
<sequence length="69" mass="7618">MEDRDCTENDVLQLCCGLYCRPCVVLGSVVYSSSITRRSMRYTVVLEMVSVVNTASDPVVVGKICRIPS</sequence>